<name>A0A9Q3Q0P3_9BASI</name>
<feature type="compositionally biased region" description="Low complexity" evidence="1">
    <location>
        <begin position="46"/>
        <end position="58"/>
    </location>
</feature>
<accession>A0A9Q3Q0P3</accession>
<evidence type="ECO:0000313" key="3">
    <source>
        <dbReference type="Proteomes" id="UP000765509"/>
    </source>
</evidence>
<comment type="caution">
    <text evidence="2">The sequence shown here is derived from an EMBL/GenBank/DDBJ whole genome shotgun (WGS) entry which is preliminary data.</text>
</comment>
<keyword evidence="3" id="KW-1185">Reference proteome</keyword>
<sequence>MQVPSLFMWWQKQDNFQPEEERVRANDPEDVGLGERSTQEPELVLNNSRISSPPNRNITPTQIEHNVVTPESNLNSDALWLKMSKFAEQTQKQFAELQASH</sequence>
<protein>
    <submittedName>
        <fullName evidence="2">Uncharacterized protein</fullName>
    </submittedName>
</protein>
<dbReference type="Proteomes" id="UP000765509">
    <property type="component" value="Unassembled WGS sequence"/>
</dbReference>
<evidence type="ECO:0000256" key="1">
    <source>
        <dbReference type="SAM" id="MobiDB-lite"/>
    </source>
</evidence>
<proteinExistence type="predicted"/>
<organism evidence="2 3">
    <name type="scientific">Austropuccinia psidii MF-1</name>
    <dbReference type="NCBI Taxonomy" id="1389203"/>
    <lineage>
        <taxon>Eukaryota</taxon>
        <taxon>Fungi</taxon>
        <taxon>Dikarya</taxon>
        <taxon>Basidiomycota</taxon>
        <taxon>Pucciniomycotina</taxon>
        <taxon>Pucciniomycetes</taxon>
        <taxon>Pucciniales</taxon>
        <taxon>Sphaerophragmiaceae</taxon>
        <taxon>Austropuccinia</taxon>
    </lineage>
</organism>
<reference evidence="2" key="1">
    <citation type="submission" date="2021-03" db="EMBL/GenBank/DDBJ databases">
        <title>Draft genome sequence of rust myrtle Austropuccinia psidii MF-1, a brazilian biotype.</title>
        <authorList>
            <person name="Quecine M.C."/>
            <person name="Pachon D.M.R."/>
            <person name="Bonatelli M.L."/>
            <person name="Correr F.H."/>
            <person name="Franceschini L.M."/>
            <person name="Leite T.F."/>
            <person name="Margarido G.R.A."/>
            <person name="Almeida C.A."/>
            <person name="Ferrarezi J.A."/>
            <person name="Labate C.A."/>
        </authorList>
    </citation>
    <scope>NUCLEOTIDE SEQUENCE</scope>
    <source>
        <strain evidence="2">MF-1</strain>
    </source>
</reference>
<evidence type="ECO:0000313" key="2">
    <source>
        <dbReference type="EMBL" id="MBW0581029.1"/>
    </source>
</evidence>
<gene>
    <name evidence="2" type="ORF">O181_120744</name>
</gene>
<dbReference type="AlphaFoldDB" id="A0A9Q3Q0P3"/>
<feature type="region of interest" description="Disordered" evidence="1">
    <location>
        <begin position="16"/>
        <end position="62"/>
    </location>
</feature>
<dbReference type="EMBL" id="AVOT02108949">
    <property type="protein sequence ID" value="MBW0581029.1"/>
    <property type="molecule type" value="Genomic_DNA"/>
</dbReference>